<dbReference type="InterPro" id="IPR050418">
    <property type="entry name" value="D-iso_2-hydroxyacid_DH_PdxB"/>
</dbReference>
<reference evidence="8" key="2">
    <citation type="journal article" date="2020" name="Int. Dairy J.">
        <title>Lactic acid bacterial diversity in Brie cheese focusing on salt concentration and pH of isolation medium and characterisation of halophilic and alkaliphilic lactic acid bacterial isolates.</title>
        <authorList>
            <person name="Unno R."/>
            <person name="Matsutani M."/>
            <person name="Suzuki T."/>
            <person name="Kodama K."/>
            <person name="Matsushita H."/>
            <person name="Yamasato K."/>
            <person name="Koizumi Y."/>
            <person name="Ishikawa M."/>
        </authorList>
    </citation>
    <scope>NUCLEOTIDE SEQUENCE</scope>
    <source>
        <strain evidence="8">7C1</strain>
        <strain evidence="7">8C4</strain>
    </source>
</reference>
<dbReference type="AlphaFoldDB" id="A0AAN4UCV9"/>
<dbReference type="EMBL" id="BKBQ01000032">
    <property type="protein sequence ID" value="GEQ55048.1"/>
    <property type="molecule type" value="Genomic_DNA"/>
</dbReference>
<protein>
    <submittedName>
        <fullName evidence="8">2-hydroxyacid dehydrogenase</fullName>
    </submittedName>
</protein>
<keyword evidence="3" id="KW-0520">NAD</keyword>
<dbReference type="Proteomes" id="UP000886607">
    <property type="component" value="Unassembled WGS sequence"/>
</dbReference>
<dbReference type="InterPro" id="IPR006140">
    <property type="entry name" value="D-isomer_DH_NAD-bd"/>
</dbReference>
<dbReference type="SUPFAM" id="SSF52283">
    <property type="entry name" value="Formate/glycerate dehydrogenase catalytic domain-like"/>
    <property type="match status" value="1"/>
</dbReference>
<accession>A0AAN4UCV9</accession>
<evidence type="ECO:0000313" key="10">
    <source>
        <dbReference type="Proteomes" id="UP000886607"/>
    </source>
</evidence>
<dbReference type="InterPro" id="IPR006139">
    <property type="entry name" value="D-isomer_2_OHA_DH_cat_dom"/>
</dbReference>
<dbReference type="Proteomes" id="UP000886597">
    <property type="component" value="Unassembled WGS sequence"/>
</dbReference>
<evidence type="ECO:0000256" key="3">
    <source>
        <dbReference type="ARBA" id="ARBA00023027"/>
    </source>
</evidence>
<evidence type="ECO:0000313" key="9">
    <source>
        <dbReference type="Proteomes" id="UP000886597"/>
    </source>
</evidence>
<dbReference type="EMBL" id="BKBO01000031">
    <property type="protein sequence ID" value="GEQ49997.1"/>
    <property type="molecule type" value="Genomic_DNA"/>
</dbReference>
<keyword evidence="2 4" id="KW-0560">Oxidoreductase</keyword>
<dbReference type="RefSeq" id="WP_202584253.1">
    <property type="nucleotide sequence ID" value="NZ_BKBO01000031.1"/>
</dbReference>
<evidence type="ECO:0000313" key="7">
    <source>
        <dbReference type="EMBL" id="GEQ49997.1"/>
    </source>
</evidence>
<evidence type="ECO:0000313" key="8">
    <source>
        <dbReference type="EMBL" id="GEQ55048.1"/>
    </source>
</evidence>
<dbReference type="Pfam" id="PF00389">
    <property type="entry name" value="2-Hacid_dh"/>
    <property type="match status" value="1"/>
</dbReference>
<dbReference type="PANTHER" id="PTHR43761">
    <property type="entry name" value="D-ISOMER SPECIFIC 2-HYDROXYACID DEHYDROGENASE FAMILY PROTEIN (AFU_ORTHOLOGUE AFUA_1G13630)"/>
    <property type="match status" value="1"/>
</dbReference>
<dbReference type="GO" id="GO:0051287">
    <property type="term" value="F:NAD binding"/>
    <property type="evidence" value="ECO:0007669"/>
    <property type="project" value="InterPro"/>
</dbReference>
<evidence type="ECO:0000259" key="6">
    <source>
        <dbReference type="Pfam" id="PF02826"/>
    </source>
</evidence>
<evidence type="ECO:0000259" key="5">
    <source>
        <dbReference type="Pfam" id="PF00389"/>
    </source>
</evidence>
<evidence type="ECO:0000256" key="1">
    <source>
        <dbReference type="ARBA" id="ARBA00005854"/>
    </source>
</evidence>
<gene>
    <name evidence="7" type="ORF">TK11N_18490</name>
    <name evidence="8" type="ORF">TK2N_18920</name>
</gene>
<reference evidence="8" key="1">
    <citation type="submission" date="2019-08" db="EMBL/GenBank/DDBJ databases">
        <authorList>
            <person name="Ishikawa M."/>
            <person name="Suzuki T."/>
            <person name="Matsutani M."/>
        </authorList>
    </citation>
    <scope>NUCLEOTIDE SEQUENCE</scope>
    <source>
        <strain evidence="8">7C1</strain>
        <strain evidence="7">8C4</strain>
    </source>
</reference>
<dbReference type="InterPro" id="IPR036291">
    <property type="entry name" value="NAD(P)-bd_dom_sf"/>
</dbReference>
<sequence length="314" mass="35152">MEKIVITPRGFTNYGSSQIQKLMELGFDVDCNTSGEQYSPEEFQKRVADAAAVIVGVDTIDKNVISKCPNLKVIVKFGVGVDNIDVDYANKLGIHVDKTIGTNTRSVAEHVIAMMFCHAKNLYHSIFEVKNYQWDKYTGNEIYQKTIGIIGFGTIGKQLSKYAKSLGMDVLAYDTLPIPTEDIEEYGIKVTDLDILLEQSDYISLHVPLNEMTKNLITSKELKKMKKNTCLLNTARGGIINEKDLEAALRNKEISAAYFDVFSQEPPEKNDKLLSLDNFYLTPHVASRTTESEARTCAKSTGIVIKWLSDERGE</sequence>
<dbReference type="GO" id="GO:0016616">
    <property type="term" value="F:oxidoreductase activity, acting on the CH-OH group of donors, NAD or NADP as acceptor"/>
    <property type="evidence" value="ECO:0007669"/>
    <property type="project" value="InterPro"/>
</dbReference>
<dbReference type="Pfam" id="PF02826">
    <property type="entry name" value="2-Hacid_dh_C"/>
    <property type="match status" value="1"/>
</dbReference>
<dbReference type="Gene3D" id="3.40.50.720">
    <property type="entry name" value="NAD(P)-binding Rossmann-like Domain"/>
    <property type="match status" value="2"/>
</dbReference>
<organism evidence="8 9">
    <name type="scientific">Tetragenococcus koreensis</name>
    <dbReference type="NCBI Taxonomy" id="290335"/>
    <lineage>
        <taxon>Bacteria</taxon>
        <taxon>Bacillati</taxon>
        <taxon>Bacillota</taxon>
        <taxon>Bacilli</taxon>
        <taxon>Lactobacillales</taxon>
        <taxon>Enterococcaceae</taxon>
        <taxon>Tetragenococcus</taxon>
    </lineage>
</organism>
<comment type="similarity">
    <text evidence="1 4">Belongs to the D-isomer specific 2-hydroxyacid dehydrogenase family.</text>
</comment>
<evidence type="ECO:0000256" key="2">
    <source>
        <dbReference type="ARBA" id="ARBA00023002"/>
    </source>
</evidence>
<comment type="caution">
    <text evidence="8">The sequence shown here is derived from an EMBL/GenBank/DDBJ whole genome shotgun (WGS) entry which is preliminary data.</text>
</comment>
<name>A0AAN4UCV9_9ENTE</name>
<dbReference type="PANTHER" id="PTHR43761:SF1">
    <property type="entry name" value="D-ISOMER SPECIFIC 2-HYDROXYACID DEHYDROGENASE CATALYTIC DOMAIN-CONTAINING PROTEIN-RELATED"/>
    <property type="match status" value="1"/>
</dbReference>
<evidence type="ECO:0000256" key="4">
    <source>
        <dbReference type="RuleBase" id="RU003719"/>
    </source>
</evidence>
<dbReference type="InterPro" id="IPR029753">
    <property type="entry name" value="D-isomer_DH_CS"/>
</dbReference>
<feature type="domain" description="D-isomer specific 2-hydroxyacid dehydrogenase catalytic" evidence="5">
    <location>
        <begin position="20"/>
        <end position="287"/>
    </location>
</feature>
<dbReference type="SUPFAM" id="SSF51735">
    <property type="entry name" value="NAD(P)-binding Rossmann-fold domains"/>
    <property type="match status" value="1"/>
</dbReference>
<dbReference type="PROSITE" id="PS00671">
    <property type="entry name" value="D_2_HYDROXYACID_DH_3"/>
    <property type="match status" value="1"/>
</dbReference>
<feature type="domain" description="D-isomer specific 2-hydroxyacid dehydrogenase NAD-binding" evidence="6">
    <location>
        <begin position="112"/>
        <end position="286"/>
    </location>
</feature>
<dbReference type="FunFam" id="3.40.50.720:FF:000203">
    <property type="entry name" value="D-3-phosphoglycerate dehydrogenase (SerA)"/>
    <property type="match status" value="1"/>
</dbReference>
<keyword evidence="10" id="KW-1185">Reference proteome</keyword>
<proteinExistence type="inferred from homology"/>
<dbReference type="CDD" id="cd12172">
    <property type="entry name" value="PGDH_like_2"/>
    <property type="match status" value="1"/>
</dbReference>